<dbReference type="Pfam" id="PF05016">
    <property type="entry name" value="ParE_toxin"/>
    <property type="match status" value="1"/>
</dbReference>
<reference evidence="3 4" key="1">
    <citation type="submission" date="2018-08" db="EMBL/GenBank/DDBJ databases">
        <title>Genomic Encyclopedia of Type Strains, Phase IV (KMG-IV): sequencing the most valuable type-strain genomes for metagenomic binning, comparative biology and taxonomic classification.</title>
        <authorList>
            <person name="Goeker M."/>
        </authorList>
    </citation>
    <scope>NUCLEOTIDE SEQUENCE [LARGE SCALE GENOMIC DNA]</scope>
    <source>
        <strain evidence="3 4">DSM 25527</strain>
    </source>
</reference>
<dbReference type="RefSeq" id="WP_119035880.1">
    <property type="nucleotide sequence ID" value="NZ_QXDC01000003.1"/>
</dbReference>
<keyword evidence="2" id="KW-1277">Toxin-antitoxin system</keyword>
<keyword evidence="4" id="KW-1185">Reference proteome</keyword>
<dbReference type="AlphaFoldDB" id="A0A397PAG7"/>
<evidence type="ECO:0000313" key="3">
    <source>
        <dbReference type="EMBL" id="RIA44195.1"/>
    </source>
</evidence>
<dbReference type="Proteomes" id="UP000266568">
    <property type="component" value="Unassembled WGS sequence"/>
</dbReference>
<evidence type="ECO:0000256" key="2">
    <source>
        <dbReference type="ARBA" id="ARBA00022649"/>
    </source>
</evidence>
<proteinExistence type="inferred from homology"/>
<dbReference type="EMBL" id="QXDC01000003">
    <property type="protein sequence ID" value="RIA44195.1"/>
    <property type="molecule type" value="Genomic_DNA"/>
</dbReference>
<accession>A0A397PAG7</accession>
<name>A0A397PAG7_9SPHN</name>
<dbReference type="InterPro" id="IPR035093">
    <property type="entry name" value="RelE/ParE_toxin_dom_sf"/>
</dbReference>
<dbReference type="OrthoDB" id="7450717at2"/>
<sequence length="95" mass="10825">MSRIVWTPLANGDLEAIDDYWANYSLESAEEVAAKIEAAASFLLTVPHAGTPLDSQKARKWRVASTPYLLVYRPAADHIEILRVYHARMNWREEP</sequence>
<dbReference type="InterPro" id="IPR007712">
    <property type="entry name" value="RelE/ParE_toxin"/>
</dbReference>
<comment type="caution">
    <text evidence="3">The sequence shown here is derived from an EMBL/GenBank/DDBJ whole genome shotgun (WGS) entry which is preliminary data.</text>
</comment>
<organism evidence="3 4">
    <name type="scientific">Hephaestia caeni</name>
    <dbReference type="NCBI Taxonomy" id="645617"/>
    <lineage>
        <taxon>Bacteria</taxon>
        <taxon>Pseudomonadati</taxon>
        <taxon>Pseudomonadota</taxon>
        <taxon>Alphaproteobacteria</taxon>
        <taxon>Sphingomonadales</taxon>
        <taxon>Sphingomonadaceae</taxon>
        <taxon>Hephaestia</taxon>
    </lineage>
</organism>
<dbReference type="PANTHER" id="PTHR33755">
    <property type="entry name" value="TOXIN PARE1-RELATED"/>
    <property type="match status" value="1"/>
</dbReference>
<evidence type="ECO:0000313" key="4">
    <source>
        <dbReference type="Proteomes" id="UP000266568"/>
    </source>
</evidence>
<evidence type="ECO:0000256" key="1">
    <source>
        <dbReference type="ARBA" id="ARBA00006226"/>
    </source>
</evidence>
<gene>
    <name evidence="3" type="ORF">DFR49_2433</name>
</gene>
<dbReference type="InterPro" id="IPR051803">
    <property type="entry name" value="TA_system_RelE-like_toxin"/>
</dbReference>
<dbReference type="Gene3D" id="3.30.2310.20">
    <property type="entry name" value="RelE-like"/>
    <property type="match status" value="1"/>
</dbReference>
<protein>
    <submittedName>
        <fullName evidence="3">Plasmid stabilization system protein ParE</fullName>
    </submittedName>
</protein>
<comment type="similarity">
    <text evidence="1">Belongs to the RelE toxin family.</text>
</comment>